<dbReference type="PANTHER" id="PTHR43060">
    <property type="entry name" value="3-HYDROXYISOBUTYRATE DEHYDROGENASE-LIKE 1, MITOCHONDRIAL-RELATED"/>
    <property type="match status" value="1"/>
</dbReference>
<accession>W4M9B1</accession>
<organism evidence="6 7">
    <name type="scientific">Candidatus Entotheonella gemina</name>
    <dbReference type="NCBI Taxonomy" id="1429439"/>
    <lineage>
        <taxon>Bacteria</taxon>
        <taxon>Pseudomonadati</taxon>
        <taxon>Nitrospinota/Tectimicrobiota group</taxon>
        <taxon>Candidatus Tectimicrobiota</taxon>
        <taxon>Candidatus Entotheonellia</taxon>
        <taxon>Candidatus Entotheonellales</taxon>
        <taxon>Candidatus Entotheonellaceae</taxon>
        <taxon>Candidatus Entotheonella</taxon>
    </lineage>
</organism>
<protein>
    <recommendedName>
        <fullName evidence="8">6-phosphogluconate dehydrogenase</fullName>
    </recommendedName>
</protein>
<evidence type="ECO:0000259" key="4">
    <source>
        <dbReference type="Pfam" id="PF03446"/>
    </source>
</evidence>
<evidence type="ECO:0000256" key="1">
    <source>
        <dbReference type="ARBA" id="ARBA00023002"/>
    </source>
</evidence>
<dbReference type="GO" id="GO:0016491">
    <property type="term" value="F:oxidoreductase activity"/>
    <property type="evidence" value="ECO:0007669"/>
    <property type="project" value="UniProtKB-KW"/>
</dbReference>
<dbReference type="GO" id="GO:0051287">
    <property type="term" value="F:NAD binding"/>
    <property type="evidence" value="ECO:0007669"/>
    <property type="project" value="InterPro"/>
</dbReference>
<dbReference type="Pfam" id="PF03446">
    <property type="entry name" value="NAD_binding_2"/>
    <property type="match status" value="1"/>
</dbReference>
<keyword evidence="1" id="KW-0560">Oxidoreductase</keyword>
<evidence type="ECO:0000259" key="5">
    <source>
        <dbReference type="Pfam" id="PF14833"/>
    </source>
</evidence>
<feature type="domain" description="6-phosphogluconate dehydrogenase NADP-binding" evidence="4">
    <location>
        <begin position="1"/>
        <end position="146"/>
    </location>
</feature>
<dbReference type="PIRSF" id="PIRSF000103">
    <property type="entry name" value="HIBADH"/>
    <property type="match status" value="1"/>
</dbReference>
<keyword evidence="7" id="KW-1185">Reference proteome</keyword>
<dbReference type="SUPFAM" id="SSF48179">
    <property type="entry name" value="6-phosphogluconate dehydrogenase C-terminal domain-like"/>
    <property type="match status" value="1"/>
</dbReference>
<evidence type="ECO:0008006" key="8">
    <source>
        <dbReference type="Google" id="ProtNLM"/>
    </source>
</evidence>
<dbReference type="AlphaFoldDB" id="W4M9B1"/>
<gene>
    <name evidence="6" type="ORF">ETSY2_16655</name>
</gene>
<dbReference type="PANTHER" id="PTHR43060:SF15">
    <property type="entry name" value="3-HYDROXYISOBUTYRATE DEHYDROGENASE-LIKE 1, MITOCHONDRIAL-RELATED"/>
    <property type="match status" value="1"/>
</dbReference>
<keyword evidence="2" id="KW-0520">NAD</keyword>
<evidence type="ECO:0000256" key="3">
    <source>
        <dbReference type="PIRSR" id="PIRSR000103-1"/>
    </source>
</evidence>
<feature type="active site" evidence="3">
    <location>
        <position position="155"/>
    </location>
</feature>
<dbReference type="Gene3D" id="3.40.50.720">
    <property type="entry name" value="NAD(P)-binding Rossmann-like Domain"/>
    <property type="match status" value="1"/>
</dbReference>
<evidence type="ECO:0000313" key="7">
    <source>
        <dbReference type="Proteomes" id="UP000019140"/>
    </source>
</evidence>
<dbReference type="InterPro" id="IPR006115">
    <property type="entry name" value="6PGDH_NADP-bd"/>
</dbReference>
<dbReference type="InterPro" id="IPR013328">
    <property type="entry name" value="6PGD_dom2"/>
</dbReference>
<evidence type="ECO:0000256" key="2">
    <source>
        <dbReference type="ARBA" id="ARBA00023027"/>
    </source>
</evidence>
<dbReference type="SUPFAM" id="SSF51735">
    <property type="entry name" value="NAD(P)-binding Rossmann-fold domains"/>
    <property type="match status" value="1"/>
</dbReference>
<proteinExistence type="predicted"/>
<dbReference type="Gene3D" id="1.10.1040.10">
    <property type="entry name" value="N-(1-d-carboxylethyl)-l-norvaline Dehydrogenase, domain 2"/>
    <property type="match status" value="1"/>
</dbReference>
<dbReference type="HOGENOM" id="CLU_035117_1_0_7"/>
<comment type="caution">
    <text evidence="6">The sequence shown here is derived from an EMBL/GenBank/DDBJ whole genome shotgun (WGS) entry which is preliminary data.</text>
</comment>
<dbReference type="InterPro" id="IPR015815">
    <property type="entry name" value="HIBADH-related"/>
</dbReference>
<sequence>MARNLVVKGYDVLAYDLAPEPLERLVQQGARRAENVAQIGHVCERVMVMVVNGAQVEAVVSGEDGLLQTMNGGVIMVHSTIALSELRRVASQAEARGIQVIDCPVSGGVVGAAEGTLTILSGGDAAVFEAQRHLLDAVAANVTHLGPLGAGLIGKLANNLILGVGRLAIAEAFGMAKKAGLSTEALYHTMITCTADSKQLRSLEGAILRGEYPPATFHGLKDLSAAVDSGRTVHQAMPVTSLAREFYQLIDDKLGGLSGSNEVMRYYLED</sequence>
<dbReference type="InterPro" id="IPR029154">
    <property type="entry name" value="HIBADH-like_NADP-bd"/>
</dbReference>
<dbReference type="Proteomes" id="UP000019140">
    <property type="component" value="Unassembled WGS sequence"/>
</dbReference>
<evidence type="ECO:0000313" key="6">
    <source>
        <dbReference type="EMBL" id="ETX06516.1"/>
    </source>
</evidence>
<dbReference type="InterPro" id="IPR036291">
    <property type="entry name" value="NAD(P)-bd_dom_sf"/>
</dbReference>
<dbReference type="GO" id="GO:0050661">
    <property type="term" value="F:NADP binding"/>
    <property type="evidence" value="ECO:0007669"/>
    <property type="project" value="InterPro"/>
</dbReference>
<reference evidence="6 7" key="1">
    <citation type="journal article" date="2014" name="Nature">
        <title>An environmental bacterial taxon with a large and distinct metabolic repertoire.</title>
        <authorList>
            <person name="Wilson M.C."/>
            <person name="Mori T."/>
            <person name="Ruckert C."/>
            <person name="Uria A.R."/>
            <person name="Helf M.J."/>
            <person name="Takada K."/>
            <person name="Gernert C."/>
            <person name="Steffens U.A."/>
            <person name="Heycke N."/>
            <person name="Schmitt S."/>
            <person name="Rinke C."/>
            <person name="Helfrich E.J."/>
            <person name="Brachmann A.O."/>
            <person name="Gurgui C."/>
            <person name="Wakimoto T."/>
            <person name="Kracht M."/>
            <person name="Crusemann M."/>
            <person name="Hentschel U."/>
            <person name="Abe I."/>
            <person name="Matsunaga S."/>
            <person name="Kalinowski J."/>
            <person name="Takeyama H."/>
            <person name="Piel J."/>
        </authorList>
    </citation>
    <scope>NUCLEOTIDE SEQUENCE [LARGE SCALE GENOMIC DNA]</scope>
    <source>
        <strain evidence="7">TSY2</strain>
    </source>
</reference>
<feature type="domain" description="3-hydroxyisobutyrate dehydrogenase-like NAD-binding" evidence="5">
    <location>
        <begin position="149"/>
        <end position="267"/>
    </location>
</feature>
<dbReference type="EMBL" id="AZHX01000677">
    <property type="protein sequence ID" value="ETX06516.1"/>
    <property type="molecule type" value="Genomic_DNA"/>
</dbReference>
<dbReference type="Pfam" id="PF14833">
    <property type="entry name" value="NAD_binding_11"/>
    <property type="match status" value="1"/>
</dbReference>
<name>W4M9B1_9BACT</name>
<dbReference type="InterPro" id="IPR008927">
    <property type="entry name" value="6-PGluconate_DH-like_C_sf"/>
</dbReference>